<dbReference type="SUPFAM" id="SSF52540">
    <property type="entry name" value="P-loop containing nucleoside triphosphate hydrolases"/>
    <property type="match status" value="1"/>
</dbReference>
<organism evidence="1 2">
    <name type="scientific">Tilletiaria anomala (strain ATCC 24038 / CBS 436.72 / UBC 951)</name>
    <dbReference type="NCBI Taxonomy" id="1037660"/>
    <lineage>
        <taxon>Eukaryota</taxon>
        <taxon>Fungi</taxon>
        <taxon>Dikarya</taxon>
        <taxon>Basidiomycota</taxon>
        <taxon>Ustilaginomycotina</taxon>
        <taxon>Exobasidiomycetes</taxon>
        <taxon>Georgefischeriales</taxon>
        <taxon>Tilletiariaceae</taxon>
        <taxon>Tilletiaria</taxon>
    </lineage>
</organism>
<keyword evidence="2" id="KW-1185">Reference proteome</keyword>
<dbReference type="STRING" id="1037660.A0A066WHP5"/>
<protein>
    <submittedName>
        <fullName evidence="1">p-loop containing nucleoside triphosphate hydrolase protein</fullName>
    </submittedName>
</protein>
<dbReference type="EMBL" id="JMSN01000014">
    <property type="protein sequence ID" value="KDN52043.1"/>
    <property type="molecule type" value="Genomic_DNA"/>
</dbReference>
<dbReference type="OrthoDB" id="6362633at2759"/>
<name>A0A066WHP5_TILAU</name>
<dbReference type="FunCoup" id="A0A066WHP5">
    <property type="interactions" value="179"/>
</dbReference>
<reference evidence="1 2" key="1">
    <citation type="submission" date="2014-05" db="EMBL/GenBank/DDBJ databases">
        <title>Draft genome sequence of a rare smut relative, Tilletiaria anomala UBC 951.</title>
        <authorList>
            <consortium name="DOE Joint Genome Institute"/>
            <person name="Toome M."/>
            <person name="Kuo A."/>
            <person name="Henrissat B."/>
            <person name="Lipzen A."/>
            <person name="Tritt A."/>
            <person name="Yoshinaga Y."/>
            <person name="Zane M."/>
            <person name="Barry K."/>
            <person name="Grigoriev I.V."/>
            <person name="Spatafora J.W."/>
            <person name="Aimea M.C."/>
        </authorList>
    </citation>
    <scope>NUCLEOTIDE SEQUENCE [LARGE SCALE GENOMIC DNA]</scope>
    <source>
        <strain evidence="1 2">UBC 951</strain>
    </source>
</reference>
<dbReference type="Proteomes" id="UP000027361">
    <property type="component" value="Unassembled WGS sequence"/>
</dbReference>
<comment type="caution">
    <text evidence="1">The sequence shown here is derived from an EMBL/GenBank/DDBJ whole genome shotgun (WGS) entry which is preliminary data.</text>
</comment>
<dbReference type="InParanoid" id="A0A066WHP5"/>
<dbReference type="GeneID" id="25263918"/>
<dbReference type="GO" id="GO:0016787">
    <property type="term" value="F:hydrolase activity"/>
    <property type="evidence" value="ECO:0007669"/>
    <property type="project" value="UniProtKB-KW"/>
</dbReference>
<proteinExistence type="predicted"/>
<accession>A0A066WHP5</accession>
<dbReference type="OMA" id="EVWFVEV"/>
<dbReference type="InterPro" id="IPR027417">
    <property type="entry name" value="P-loop_NTPase"/>
</dbReference>
<dbReference type="PANTHER" id="PTHR10285">
    <property type="entry name" value="URIDINE KINASE"/>
    <property type="match status" value="1"/>
</dbReference>
<gene>
    <name evidence="1" type="ORF">K437DRAFT_254596</name>
</gene>
<evidence type="ECO:0000313" key="1">
    <source>
        <dbReference type="EMBL" id="KDN52043.1"/>
    </source>
</evidence>
<dbReference type="Gene3D" id="3.40.50.300">
    <property type="entry name" value="P-loop containing nucleotide triphosphate hydrolases"/>
    <property type="match status" value="2"/>
</dbReference>
<sequence length="249" mass="27260">MEQQVQELGEHLQAKLKNLPAGRRYLVSICGVPGSGKSSLAKHVVAYVNRVDRSSSGVALSPQTEARPPGNELAPAIVVGMDGWHLTREQLDQMPDPKTAHARRGAAFTFDGEAFSAFVLSLREQPLSARVTAPSFSHAAKDPVAHGLSVLPQHTLIVIEGLYCNVDAPPWRAAARAFDERWVVQVERAVAKRRLVARHVLTGVARDELEALWRAENNDLPNGDWLLEHIVEPARRLPSLEDGSWSGNA</sequence>
<keyword evidence="1" id="KW-0378">Hydrolase</keyword>
<dbReference type="RefSeq" id="XP_013244900.1">
    <property type="nucleotide sequence ID" value="XM_013389446.1"/>
</dbReference>
<evidence type="ECO:0000313" key="2">
    <source>
        <dbReference type="Proteomes" id="UP000027361"/>
    </source>
</evidence>
<dbReference type="HOGENOM" id="CLU_067202_1_1_1"/>
<dbReference type="AlphaFoldDB" id="A0A066WHP5"/>